<sequence>MIALFLGIPIVVALWVQQLGGWLMPLLGVIGIACLAVLLADKQFKRFRLWHFADFKTHLGATLKVFIPWACLTMALVYLIKPDIFMQWPIEQPALWVTTLLIYPIVSVIPQEIIFRTFFFHRYKRIMPSKHVRWAVSTFAFGLAHLVYGNWIAVVVSWFGGALFGYRYMQTRSTPMVVIEHAIWGSFIFTVGLGTYLVVAPGQ</sequence>
<feature type="transmembrane region" description="Helical" evidence="1">
    <location>
        <begin position="23"/>
        <end position="40"/>
    </location>
</feature>
<keyword evidence="1" id="KW-0812">Transmembrane</keyword>
<feature type="transmembrane region" description="Helical" evidence="1">
    <location>
        <begin position="100"/>
        <end position="119"/>
    </location>
</feature>
<feature type="transmembrane region" description="Helical" evidence="1">
    <location>
        <begin position="181"/>
        <end position="199"/>
    </location>
</feature>
<evidence type="ECO:0000259" key="2">
    <source>
        <dbReference type="Pfam" id="PF02517"/>
    </source>
</evidence>
<keyword evidence="3" id="KW-0482">Metalloprotease</keyword>
<keyword evidence="3" id="KW-0378">Hydrolase</keyword>
<dbReference type="GO" id="GO:0008237">
    <property type="term" value="F:metallopeptidase activity"/>
    <property type="evidence" value="ECO:0007669"/>
    <property type="project" value="UniProtKB-KW"/>
</dbReference>
<evidence type="ECO:0000256" key="1">
    <source>
        <dbReference type="SAM" id="Phobius"/>
    </source>
</evidence>
<dbReference type="Pfam" id="PF02517">
    <property type="entry name" value="Rce1-like"/>
    <property type="match status" value="1"/>
</dbReference>
<keyword evidence="3" id="KW-0645">Protease</keyword>
<dbReference type="GO" id="GO:0006508">
    <property type="term" value="P:proteolysis"/>
    <property type="evidence" value="ECO:0007669"/>
    <property type="project" value="UniProtKB-KW"/>
</dbReference>
<keyword evidence="1" id="KW-1133">Transmembrane helix</keyword>
<feature type="domain" description="CAAX prenyl protease 2/Lysostaphin resistance protein A-like" evidence="2">
    <location>
        <begin position="95"/>
        <end position="184"/>
    </location>
</feature>
<dbReference type="GO" id="GO:0004175">
    <property type="term" value="F:endopeptidase activity"/>
    <property type="evidence" value="ECO:0007669"/>
    <property type="project" value="UniProtKB-ARBA"/>
</dbReference>
<reference evidence="3 4" key="1">
    <citation type="submission" date="2018-08" db="EMBL/GenBank/DDBJ databases">
        <title>Salinimonas sediminis sp. nov., a piezophilic bacterium isolated from a deep-sea sediment sample from the New Britain Trench.</title>
        <authorList>
            <person name="Cao J."/>
        </authorList>
    </citation>
    <scope>NUCLEOTIDE SEQUENCE [LARGE SCALE GENOMIC DNA]</scope>
    <source>
        <strain evidence="3 4">N102</strain>
    </source>
</reference>
<dbReference type="OrthoDB" id="9805801at2"/>
<dbReference type="InterPro" id="IPR003675">
    <property type="entry name" value="Rce1/LyrA-like_dom"/>
</dbReference>
<dbReference type="KEGG" id="salm:D0Y50_07345"/>
<feature type="transmembrane region" description="Helical" evidence="1">
    <location>
        <begin position="139"/>
        <end position="161"/>
    </location>
</feature>
<feature type="transmembrane region" description="Helical" evidence="1">
    <location>
        <begin position="61"/>
        <end position="80"/>
    </location>
</feature>
<dbReference type="GO" id="GO:0080120">
    <property type="term" value="P:CAAX-box protein maturation"/>
    <property type="evidence" value="ECO:0007669"/>
    <property type="project" value="UniProtKB-ARBA"/>
</dbReference>
<dbReference type="Proteomes" id="UP000262073">
    <property type="component" value="Chromosome"/>
</dbReference>
<proteinExistence type="predicted"/>
<keyword evidence="1" id="KW-0472">Membrane</keyword>
<evidence type="ECO:0000313" key="3">
    <source>
        <dbReference type="EMBL" id="AXR08434.1"/>
    </source>
</evidence>
<dbReference type="AlphaFoldDB" id="A0A346NSC7"/>
<accession>A0A346NSC7</accession>
<dbReference type="RefSeq" id="WP_117318666.1">
    <property type="nucleotide sequence ID" value="NZ_CP031769.1"/>
</dbReference>
<evidence type="ECO:0000313" key="4">
    <source>
        <dbReference type="Proteomes" id="UP000262073"/>
    </source>
</evidence>
<organism evidence="3 4">
    <name type="scientific">Salinimonas sediminis</name>
    <dbReference type="NCBI Taxonomy" id="2303538"/>
    <lineage>
        <taxon>Bacteria</taxon>
        <taxon>Pseudomonadati</taxon>
        <taxon>Pseudomonadota</taxon>
        <taxon>Gammaproteobacteria</taxon>
        <taxon>Alteromonadales</taxon>
        <taxon>Alteromonadaceae</taxon>
        <taxon>Alteromonas/Salinimonas group</taxon>
        <taxon>Salinimonas</taxon>
    </lineage>
</organism>
<gene>
    <name evidence="3" type="ORF">D0Y50_07345</name>
</gene>
<name>A0A346NSC7_9ALTE</name>
<dbReference type="EMBL" id="CP031769">
    <property type="protein sequence ID" value="AXR08434.1"/>
    <property type="molecule type" value="Genomic_DNA"/>
</dbReference>
<protein>
    <submittedName>
        <fullName evidence="3">CPBP family intramembrane metalloprotease</fullName>
    </submittedName>
</protein>
<keyword evidence="4" id="KW-1185">Reference proteome</keyword>